<comment type="caution">
    <text evidence="2">The sequence shown here is derived from an EMBL/GenBank/DDBJ whole genome shotgun (WGS) entry which is preliminary data.</text>
</comment>
<dbReference type="SUPFAM" id="SSF46785">
    <property type="entry name" value="Winged helix' DNA-binding domain"/>
    <property type="match status" value="1"/>
</dbReference>
<dbReference type="STRING" id="157733.AB986_00980"/>
<dbReference type="NCBIfam" id="NF006931">
    <property type="entry name" value="PRK09416.1"/>
    <property type="match status" value="1"/>
</dbReference>
<gene>
    <name evidence="2" type="ORF">AB986_00980</name>
</gene>
<dbReference type="AlphaFoldDB" id="A0A0J6CXN3"/>
<dbReference type="OrthoDB" id="2440228at2"/>
<dbReference type="InterPro" id="IPR005149">
    <property type="entry name" value="Tscrpt_reg_PadR_N"/>
</dbReference>
<evidence type="ECO:0000313" key="3">
    <source>
        <dbReference type="Proteomes" id="UP000035996"/>
    </source>
</evidence>
<organism evidence="2 3">
    <name type="scientific">Guptibacillus hwajinpoensis</name>
    <dbReference type="NCBI Taxonomy" id="208199"/>
    <lineage>
        <taxon>Bacteria</taxon>
        <taxon>Bacillati</taxon>
        <taxon>Bacillota</taxon>
        <taxon>Bacilli</taxon>
        <taxon>Bacillales</taxon>
        <taxon>Guptibacillaceae</taxon>
        <taxon>Guptibacillus</taxon>
    </lineage>
</organism>
<dbReference type="Gene3D" id="1.10.10.10">
    <property type="entry name" value="Winged helix-like DNA-binding domain superfamily/Winged helix DNA-binding domain"/>
    <property type="match status" value="1"/>
</dbReference>
<dbReference type="InterPro" id="IPR036388">
    <property type="entry name" value="WH-like_DNA-bd_sf"/>
</dbReference>
<dbReference type="Proteomes" id="UP000035996">
    <property type="component" value="Unassembled WGS sequence"/>
</dbReference>
<accession>A0A0J6CXN3</accession>
<keyword evidence="3" id="KW-1185">Reference proteome</keyword>
<dbReference type="Pfam" id="PF03551">
    <property type="entry name" value="PadR"/>
    <property type="match status" value="1"/>
</dbReference>
<dbReference type="EMBL" id="LELK01000001">
    <property type="protein sequence ID" value="KMM37940.1"/>
    <property type="molecule type" value="Genomic_DNA"/>
</dbReference>
<dbReference type="InterPro" id="IPR036390">
    <property type="entry name" value="WH_DNA-bd_sf"/>
</dbReference>
<name>A0A0J6CXN3_9BACL</name>
<evidence type="ECO:0000313" key="2">
    <source>
        <dbReference type="EMBL" id="KMM37940.1"/>
    </source>
</evidence>
<proteinExistence type="predicted"/>
<dbReference type="RefSeq" id="WP_048309024.1">
    <property type="nucleotide sequence ID" value="NZ_CP119526.1"/>
</dbReference>
<protein>
    <recommendedName>
        <fullName evidence="1">Transcription regulator PadR N-terminal domain-containing protein</fullName>
    </recommendedName>
</protein>
<feature type="domain" description="Transcription regulator PadR N-terminal" evidence="1">
    <location>
        <begin position="48"/>
        <end position="117"/>
    </location>
</feature>
<reference evidence="2" key="1">
    <citation type="submission" date="2015-06" db="EMBL/GenBank/DDBJ databases">
        <authorList>
            <person name="Liu B."/>
            <person name="Wang J."/>
            <person name="Zhu Y."/>
            <person name="Liu G."/>
            <person name="Chen Q."/>
            <person name="Zheng C."/>
            <person name="Che J."/>
            <person name="Ge C."/>
            <person name="Shi H."/>
            <person name="Pan Z."/>
            <person name="Liu X."/>
        </authorList>
    </citation>
    <scope>NUCLEOTIDE SEQUENCE [LARGE SCALE GENOMIC DNA]</scope>
    <source>
        <strain evidence="2">DSM 16346</strain>
    </source>
</reference>
<evidence type="ECO:0000259" key="1">
    <source>
        <dbReference type="Pfam" id="PF03551"/>
    </source>
</evidence>
<sequence>MEERLKNLKKSMKKTCFSQLEFTEANRNQIHKKIEKEVEDDEMILLAVLQLLLEEKTGHDVAKQLRSRGILKFEDEEGLLYTVLHALEQKSYLIVRWHSDYSKMYKLTSKGRKVLKKMETKRVRGVLKLSNLTGMYES</sequence>